<dbReference type="PANTHER" id="PTHR43493:SF5">
    <property type="entry name" value="DNA GYRASE SUBUNIT A, CHLOROPLASTIC_MITOCHONDRIAL"/>
    <property type="match status" value="1"/>
</dbReference>
<keyword evidence="6 9" id="KW-0238">DNA-binding</keyword>
<dbReference type="FunFam" id="2.120.10.90:FF:000005">
    <property type="entry name" value="DNA topoisomerase 4 subunit A"/>
    <property type="match status" value="1"/>
</dbReference>
<dbReference type="SUPFAM" id="SSF101904">
    <property type="entry name" value="GyrA/ParC C-terminal domain-like"/>
    <property type="match status" value="1"/>
</dbReference>
<dbReference type="EMBL" id="VGIR01000020">
    <property type="protein sequence ID" value="MBM3331149.1"/>
    <property type="molecule type" value="Genomic_DNA"/>
</dbReference>
<evidence type="ECO:0000256" key="3">
    <source>
        <dbReference type="ARBA" id="ARBA00022741"/>
    </source>
</evidence>
<evidence type="ECO:0000313" key="13">
    <source>
        <dbReference type="Proteomes" id="UP000779900"/>
    </source>
</evidence>
<proteinExistence type="inferred from homology"/>
<dbReference type="CDD" id="cd00187">
    <property type="entry name" value="TOP4c"/>
    <property type="match status" value="1"/>
</dbReference>
<dbReference type="InterPro" id="IPR050220">
    <property type="entry name" value="Type_II_DNA_Topoisomerases"/>
</dbReference>
<comment type="subcellular location">
    <subcellularLocation>
        <location evidence="9">Cytoplasm</location>
    </subcellularLocation>
</comment>
<dbReference type="Pfam" id="PF00521">
    <property type="entry name" value="DNA_topoisoIV"/>
    <property type="match status" value="1"/>
</dbReference>
<evidence type="ECO:0000256" key="1">
    <source>
        <dbReference type="ARBA" id="ARBA00000185"/>
    </source>
</evidence>
<dbReference type="GO" id="GO:0006265">
    <property type="term" value="P:DNA topological change"/>
    <property type="evidence" value="ECO:0007669"/>
    <property type="project" value="UniProtKB-UniRule"/>
</dbReference>
<dbReference type="GO" id="GO:0005737">
    <property type="term" value="C:cytoplasm"/>
    <property type="evidence" value="ECO:0007669"/>
    <property type="project" value="UniProtKB-SubCell"/>
</dbReference>
<name>A0A937XGS9_UNCW3</name>
<dbReference type="GO" id="GO:0009330">
    <property type="term" value="C:DNA topoisomerase type II (double strand cut, ATP-hydrolyzing) complex"/>
    <property type="evidence" value="ECO:0007669"/>
    <property type="project" value="TreeGrafter"/>
</dbReference>
<dbReference type="SUPFAM" id="SSF56719">
    <property type="entry name" value="Type II DNA topoisomerase"/>
    <property type="match status" value="1"/>
</dbReference>
<protein>
    <recommendedName>
        <fullName evidence="9">DNA gyrase subunit A</fullName>
        <ecNumber evidence="9">5.6.2.2</ecNumber>
    </recommendedName>
</protein>
<dbReference type="AlphaFoldDB" id="A0A937XGS9"/>
<evidence type="ECO:0000256" key="4">
    <source>
        <dbReference type="ARBA" id="ARBA00022840"/>
    </source>
</evidence>
<comment type="function">
    <text evidence="9">A type II topoisomerase that negatively supercoils closed circular double-stranded (ds) DNA in an ATP-dependent manner to modulate DNA topology and maintain chromosomes in an underwound state. Negative supercoiling favors strand separation, and DNA replication, transcription, recombination and repair, all of which involve strand separation. Also able to catalyze the interconversion of other topological isomers of dsDNA rings, including catenanes and knotted rings. Type II topoisomerases break and join 2 DNA strands simultaneously in an ATP-dependent manner.</text>
</comment>
<dbReference type="NCBIfam" id="TIGR01063">
    <property type="entry name" value="gyrA"/>
    <property type="match status" value="1"/>
</dbReference>
<evidence type="ECO:0000313" key="12">
    <source>
        <dbReference type="EMBL" id="MBM3331149.1"/>
    </source>
</evidence>
<dbReference type="InterPro" id="IPR035516">
    <property type="entry name" value="Gyrase/topoIV_suA_C"/>
</dbReference>
<organism evidence="12 13">
    <name type="scientific">candidate division WOR-3 bacterium</name>
    <dbReference type="NCBI Taxonomy" id="2052148"/>
    <lineage>
        <taxon>Bacteria</taxon>
        <taxon>Bacteria division WOR-3</taxon>
    </lineage>
</organism>
<dbReference type="GO" id="GO:0003677">
    <property type="term" value="F:DNA binding"/>
    <property type="evidence" value="ECO:0007669"/>
    <property type="project" value="UniProtKB-UniRule"/>
</dbReference>
<evidence type="ECO:0000256" key="5">
    <source>
        <dbReference type="ARBA" id="ARBA00023029"/>
    </source>
</evidence>
<reference evidence="12" key="1">
    <citation type="submission" date="2019-03" db="EMBL/GenBank/DDBJ databases">
        <title>Lake Tanganyika Metagenome-Assembled Genomes (MAGs).</title>
        <authorList>
            <person name="Tran P."/>
        </authorList>
    </citation>
    <scope>NUCLEOTIDE SEQUENCE</scope>
    <source>
        <strain evidence="12">K_DeepCast_150m_m2_040</strain>
    </source>
</reference>
<dbReference type="Gene3D" id="3.90.199.10">
    <property type="entry name" value="Topoisomerase II, domain 5"/>
    <property type="match status" value="1"/>
</dbReference>
<dbReference type="GO" id="GO:0034335">
    <property type="term" value="F:DNA negative supercoiling activity"/>
    <property type="evidence" value="ECO:0007669"/>
    <property type="project" value="UniProtKB-ARBA"/>
</dbReference>
<evidence type="ECO:0000256" key="6">
    <source>
        <dbReference type="ARBA" id="ARBA00023125"/>
    </source>
</evidence>
<keyword evidence="4 9" id="KW-0067">ATP-binding</keyword>
<dbReference type="Gene3D" id="2.120.10.90">
    <property type="entry name" value="DNA gyrase/topoisomerase IV, subunit A, C-terminal"/>
    <property type="match status" value="1"/>
</dbReference>
<comment type="similarity">
    <text evidence="2 9">Belongs to the type II topoisomerase GyrA/ParC subunit family.</text>
</comment>
<evidence type="ECO:0000256" key="10">
    <source>
        <dbReference type="PROSITE-ProRule" id="PRU01384"/>
    </source>
</evidence>
<feature type="short sequence motif" description="GyrA-box" evidence="9">
    <location>
        <begin position="525"/>
        <end position="531"/>
    </location>
</feature>
<evidence type="ECO:0000256" key="9">
    <source>
        <dbReference type="HAMAP-Rule" id="MF_01897"/>
    </source>
</evidence>
<keyword evidence="3 9" id="KW-0547">Nucleotide-binding</keyword>
<comment type="subunit">
    <text evidence="9">Heterotetramer, composed of two GyrA and two GyrB chains. In the heterotetramer, GyrA contains the active site tyrosine that forms a transient covalent intermediate with DNA, while GyrB binds cofactors and catalyzes ATP hydrolysis.</text>
</comment>
<dbReference type="Gene3D" id="3.30.1360.40">
    <property type="match status" value="1"/>
</dbReference>
<feature type="active site" description="O-(5'-phospho-DNA)-tyrosine intermediate" evidence="9 10">
    <location>
        <position position="121"/>
    </location>
</feature>
<evidence type="ECO:0000256" key="8">
    <source>
        <dbReference type="ARBA" id="ARBA00063644"/>
    </source>
</evidence>
<dbReference type="InterPro" id="IPR005743">
    <property type="entry name" value="GyrA"/>
</dbReference>
<dbReference type="PANTHER" id="PTHR43493">
    <property type="entry name" value="DNA GYRASE/TOPOISOMERASE SUBUNIT A"/>
    <property type="match status" value="1"/>
</dbReference>
<dbReference type="Proteomes" id="UP000779900">
    <property type="component" value="Unassembled WGS sequence"/>
</dbReference>
<comment type="caution">
    <text evidence="12">The sequence shown here is derived from an EMBL/GenBank/DDBJ whole genome shotgun (WGS) entry which is preliminary data.</text>
</comment>
<dbReference type="Pfam" id="PF03989">
    <property type="entry name" value="DNA_gyraseA_C"/>
    <property type="match status" value="6"/>
</dbReference>
<dbReference type="EC" id="5.6.2.2" evidence="9"/>
<dbReference type="SMART" id="SM00434">
    <property type="entry name" value="TOP4c"/>
    <property type="match status" value="1"/>
</dbReference>
<evidence type="ECO:0000256" key="7">
    <source>
        <dbReference type="ARBA" id="ARBA00023235"/>
    </source>
</evidence>
<accession>A0A937XGS9</accession>
<comment type="subunit">
    <text evidence="8">Heterotetramer composed of ParC and ParE.</text>
</comment>
<feature type="domain" description="Topo IIA-type catalytic" evidence="11">
    <location>
        <begin position="33"/>
        <end position="498"/>
    </location>
</feature>
<keyword evidence="9" id="KW-0963">Cytoplasm</keyword>
<keyword evidence="5 9" id="KW-0799">Topoisomerase</keyword>
<dbReference type="FunFam" id="1.10.268.10:FF:000001">
    <property type="entry name" value="DNA gyrase subunit A"/>
    <property type="match status" value="1"/>
</dbReference>
<comment type="miscellaneous">
    <text evidence="9">Few gyrases are as efficient as E.coli at forming negative supercoils. Not all organisms have 2 type II topoisomerases; in organisms with a single type II topoisomerase this enzyme also has to decatenate newly replicated chromosomes.</text>
</comment>
<evidence type="ECO:0000259" key="11">
    <source>
        <dbReference type="PROSITE" id="PS52040"/>
    </source>
</evidence>
<dbReference type="FunFam" id="3.90.199.10:FF:000001">
    <property type="entry name" value="DNA gyrase subunit A"/>
    <property type="match status" value="1"/>
</dbReference>
<dbReference type="NCBIfam" id="NF004043">
    <property type="entry name" value="PRK05560.1"/>
    <property type="match status" value="1"/>
</dbReference>
<dbReference type="InterPro" id="IPR013760">
    <property type="entry name" value="Topo_IIA-like_dom_sf"/>
</dbReference>
<dbReference type="HAMAP" id="MF_01897">
    <property type="entry name" value="GyrA"/>
    <property type="match status" value="1"/>
</dbReference>
<dbReference type="FunFam" id="3.30.1360.40:FF:000002">
    <property type="entry name" value="DNA gyrase subunit A"/>
    <property type="match status" value="1"/>
</dbReference>
<keyword evidence="7 9" id="KW-0413">Isomerase</keyword>
<gene>
    <name evidence="9 12" type="primary">gyrA</name>
    <name evidence="12" type="ORF">FJY68_04755</name>
</gene>
<sequence length="815" mass="90901">MSHEDSVVPVYIEDEVRKSFLDYAMSVIVARALPDVRDGLKPVQRRILFTMNEMGLIPTRATRKSATVVGDVLGKYHPHGDSAVYDAMVRMAQDFSLRYPLVHGQGNFGSIDGDAAAAYRYTEARLSPLATELLSDLDKDTVDFQPNFDERLKEPTVLPAAFPNLLANGAAGIAVGMATNIPPHNLGELIDALVLLVDDPRIESKELMKKVRGPDFPTGATIVGVEGIRQAYETGRGSIMLRGTVTFEEVKAGKDRLIVSEIPYQVNKTTLIERIAQLVREKKVQGIADLRDESDRDGMRIVLDLKRDAVKEVVLNQLYKHTELQSSFGIILLVLVNGQPRTLGLKALLEEFLKFRFETVTRRTRFELKRAEDRAHILEGLKIALKNIDAVIELIKKSKDTDTARQGLMAKFKLSERQADAILEMRLARLTGLEREKIDAEYKDLIKEISRLKNLLDSRNAMMGEIRSELLEVKRRYADERRTKIVRGEAEEFSIEDLIKEEDMAVTVTHRGYIKRMPVSVYRRQGRGGQGRTGVSVQEEDFVEGLFIASTHDYMLFFTDKGRCYWQKVYEIPEGSHAAKGRSIANLVEMEKDEATTSYLAVRDFAARQFVFFVTRQGKIKRVTLDQFANPRRKGIIAMGIEKGDSLVATLLTSGSDDILLVTRDGQSIRFHEKDSRDMGRTAAGVRGIRLGKGDSVIGAVIVRENQSLLTVFESGFGKRTVFEEFRVQSRGGSGIIAAKPVDKSGRLAAAKSCSESSEVILTSKQGIVIRVNCSEIRKCGRSTTGVRVMAVDKGDAVVDVALIEEESQPPAEKQ</sequence>
<dbReference type="InterPro" id="IPR006691">
    <property type="entry name" value="GyrA/parC_rep"/>
</dbReference>
<dbReference type="Gene3D" id="1.10.268.10">
    <property type="entry name" value="Topoisomerase, domain 3"/>
    <property type="match status" value="1"/>
</dbReference>
<comment type="catalytic activity">
    <reaction evidence="1 9 10">
        <text>ATP-dependent breakage, passage and rejoining of double-stranded DNA.</text>
        <dbReference type="EC" id="5.6.2.2"/>
    </reaction>
</comment>
<dbReference type="GO" id="GO:0005524">
    <property type="term" value="F:ATP binding"/>
    <property type="evidence" value="ECO:0007669"/>
    <property type="project" value="UniProtKB-UniRule"/>
</dbReference>
<dbReference type="NCBIfam" id="NF004044">
    <property type="entry name" value="PRK05561.1"/>
    <property type="match status" value="1"/>
</dbReference>
<dbReference type="GO" id="GO:0006261">
    <property type="term" value="P:DNA-templated DNA replication"/>
    <property type="evidence" value="ECO:0007669"/>
    <property type="project" value="UniProtKB-UniRule"/>
</dbReference>
<evidence type="ECO:0000256" key="2">
    <source>
        <dbReference type="ARBA" id="ARBA00008263"/>
    </source>
</evidence>
<dbReference type="InterPro" id="IPR013757">
    <property type="entry name" value="Topo_IIA_A_a_sf"/>
</dbReference>
<dbReference type="PROSITE" id="PS52040">
    <property type="entry name" value="TOPO_IIA"/>
    <property type="match status" value="1"/>
</dbReference>
<dbReference type="InterPro" id="IPR013758">
    <property type="entry name" value="Topo_IIA_A/C_ab"/>
</dbReference>
<dbReference type="GO" id="GO:0005694">
    <property type="term" value="C:chromosome"/>
    <property type="evidence" value="ECO:0007669"/>
    <property type="project" value="InterPro"/>
</dbReference>
<dbReference type="InterPro" id="IPR002205">
    <property type="entry name" value="Topo_IIA_dom_A"/>
</dbReference>